<evidence type="ECO:0000256" key="3">
    <source>
        <dbReference type="ARBA" id="ARBA00023163"/>
    </source>
</evidence>
<dbReference type="SUPFAM" id="SSF46689">
    <property type="entry name" value="Homeodomain-like"/>
    <property type="match status" value="1"/>
</dbReference>
<dbReference type="PANTHER" id="PTHR47894:SF1">
    <property type="entry name" value="HTH-TYPE TRANSCRIPTIONAL REGULATOR VQSM"/>
    <property type="match status" value="1"/>
</dbReference>
<gene>
    <name evidence="5" type="ORF">SAMN05216370_2965</name>
</gene>
<dbReference type="GO" id="GO:0005829">
    <property type="term" value="C:cytosol"/>
    <property type="evidence" value="ECO:0007669"/>
    <property type="project" value="TreeGrafter"/>
</dbReference>
<accession>A0AB37Z9W2</accession>
<keyword evidence="1" id="KW-0805">Transcription regulation</keyword>
<dbReference type="Pfam" id="PF12833">
    <property type="entry name" value="HTH_18"/>
    <property type="match status" value="1"/>
</dbReference>
<evidence type="ECO:0000256" key="2">
    <source>
        <dbReference type="ARBA" id="ARBA00023125"/>
    </source>
</evidence>
<dbReference type="PROSITE" id="PS01124">
    <property type="entry name" value="HTH_ARAC_FAMILY_2"/>
    <property type="match status" value="1"/>
</dbReference>
<name>A0AB37Z9W2_9PSED</name>
<dbReference type="EMBL" id="FMTL01000002">
    <property type="protein sequence ID" value="SCW70432.1"/>
    <property type="molecule type" value="Genomic_DNA"/>
</dbReference>
<keyword evidence="2 5" id="KW-0238">DNA-binding</keyword>
<dbReference type="RefSeq" id="WP_090253749.1">
    <property type="nucleotide sequence ID" value="NZ_FMTL01000002.1"/>
</dbReference>
<dbReference type="Proteomes" id="UP000242418">
    <property type="component" value="Unassembled WGS sequence"/>
</dbReference>
<dbReference type="SMART" id="SM00342">
    <property type="entry name" value="HTH_ARAC"/>
    <property type="match status" value="1"/>
</dbReference>
<keyword evidence="6" id="KW-1185">Reference proteome</keyword>
<feature type="domain" description="HTH araC/xylS-type" evidence="4">
    <location>
        <begin position="52"/>
        <end position="149"/>
    </location>
</feature>
<protein>
    <submittedName>
        <fullName evidence="5">AraC-type DNA-binding protein</fullName>
    </submittedName>
</protein>
<dbReference type="PANTHER" id="PTHR47894">
    <property type="entry name" value="HTH-TYPE TRANSCRIPTIONAL REGULATOR GADX"/>
    <property type="match status" value="1"/>
</dbReference>
<evidence type="ECO:0000256" key="1">
    <source>
        <dbReference type="ARBA" id="ARBA00023015"/>
    </source>
</evidence>
<sequence length="151" mass="16957">MCSEISTRLINSAINSHTTAVVTDAFYSKTKGPALATEGPQRNSNSKQKLSARVEKIIYNDPLSYRHMINVAKLLNVSTRTLLRRLEADGTNFKKVRDQALYQRAIDELMLENMSATEVASSLAFSDPAHFTRAFTRWSGLTPCAFKDKKR</sequence>
<dbReference type="AlphaFoldDB" id="A0AB37Z9W2"/>
<evidence type="ECO:0000313" key="5">
    <source>
        <dbReference type="EMBL" id="SCW70432.1"/>
    </source>
</evidence>
<proteinExistence type="predicted"/>
<dbReference type="InterPro" id="IPR009057">
    <property type="entry name" value="Homeodomain-like_sf"/>
</dbReference>
<organism evidence="5 6">
    <name type="scientific">Pseudomonas peli</name>
    <dbReference type="NCBI Taxonomy" id="592361"/>
    <lineage>
        <taxon>Bacteria</taxon>
        <taxon>Pseudomonadati</taxon>
        <taxon>Pseudomonadota</taxon>
        <taxon>Gammaproteobacteria</taxon>
        <taxon>Pseudomonadales</taxon>
        <taxon>Pseudomonadaceae</taxon>
        <taxon>Pseudomonas</taxon>
    </lineage>
</organism>
<comment type="caution">
    <text evidence="5">The sequence shown here is derived from an EMBL/GenBank/DDBJ whole genome shotgun (WGS) entry which is preliminary data.</text>
</comment>
<dbReference type="GO" id="GO:0003700">
    <property type="term" value="F:DNA-binding transcription factor activity"/>
    <property type="evidence" value="ECO:0007669"/>
    <property type="project" value="InterPro"/>
</dbReference>
<dbReference type="InterPro" id="IPR018060">
    <property type="entry name" value="HTH_AraC"/>
</dbReference>
<evidence type="ECO:0000259" key="4">
    <source>
        <dbReference type="PROSITE" id="PS01124"/>
    </source>
</evidence>
<keyword evidence="3" id="KW-0804">Transcription</keyword>
<reference evidence="5 6" key="1">
    <citation type="submission" date="2016-10" db="EMBL/GenBank/DDBJ databases">
        <authorList>
            <person name="Varghese N."/>
            <person name="Submissions S."/>
        </authorList>
    </citation>
    <scope>NUCLEOTIDE SEQUENCE [LARGE SCALE GENOMIC DNA]</scope>
    <source>
        <strain evidence="5 6">DSM 17833</strain>
    </source>
</reference>
<evidence type="ECO:0000313" key="6">
    <source>
        <dbReference type="Proteomes" id="UP000242418"/>
    </source>
</evidence>
<dbReference type="GO" id="GO:0000976">
    <property type="term" value="F:transcription cis-regulatory region binding"/>
    <property type="evidence" value="ECO:0007669"/>
    <property type="project" value="TreeGrafter"/>
</dbReference>
<dbReference type="Gene3D" id="1.10.10.60">
    <property type="entry name" value="Homeodomain-like"/>
    <property type="match status" value="1"/>
</dbReference>